<name>A0A4U3KP84_9BACT</name>
<dbReference type="EMBL" id="SZQL01000050">
    <property type="protein sequence ID" value="TKK64045.1"/>
    <property type="molecule type" value="Genomic_DNA"/>
</dbReference>
<evidence type="ECO:0000313" key="1">
    <source>
        <dbReference type="EMBL" id="TKK64045.1"/>
    </source>
</evidence>
<protein>
    <submittedName>
        <fullName evidence="1">Uncharacterized protein</fullName>
    </submittedName>
</protein>
<dbReference type="OrthoDB" id="670731at2"/>
<reference evidence="1 2" key="1">
    <citation type="submission" date="2019-05" db="EMBL/GenBank/DDBJ databases">
        <title>Panacibacter sp. strain 17mud1-8 Genome sequencing and assembly.</title>
        <authorList>
            <person name="Chhetri G."/>
        </authorList>
    </citation>
    <scope>NUCLEOTIDE SEQUENCE [LARGE SCALE GENOMIC DNA]</scope>
    <source>
        <strain evidence="1 2">17mud1-8</strain>
    </source>
</reference>
<evidence type="ECO:0000313" key="2">
    <source>
        <dbReference type="Proteomes" id="UP000305848"/>
    </source>
</evidence>
<comment type="caution">
    <text evidence="1">The sequence shown here is derived from an EMBL/GenBank/DDBJ whole genome shotgun (WGS) entry which is preliminary data.</text>
</comment>
<keyword evidence="2" id="KW-1185">Reference proteome</keyword>
<organism evidence="1 2">
    <name type="scientific">Ilyomonas limi</name>
    <dbReference type="NCBI Taxonomy" id="2575867"/>
    <lineage>
        <taxon>Bacteria</taxon>
        <taxon>Pseudomonadati</taxon>
        <taxon>Bacteroidota</taxon>
        <taxon>Chitinophagia</taxon>
        <taxon>Chitinophagales</taxon>
        <taxon>Chitinophagaceae</taxon>
        <taxon>Ilyomonas</taxon>
    </lineage>
</organism>
<accession>A0A4U3KP84</accession>
<dbReference type="AlphaFoldDB" id="A0A4U3KP84"/>
<dbReference type="RefSeq" id="WP_137264250.1">
    <property type="nucleotide sequence ID" value="NZ_SZQL01000050.1"/>
</dbReference>
<dbReference type="Proteomes" id="UP000305848">
    <property type="component" value="Unassembled WGS sequence"/>
</dbReference>
<proteinExistence type="predicted"/>
<sequence length="184" mass="21883">MGRQINFFLHPDDQPSLDKLLKSFGKIILLPYYHHDNKISTVEDTIVRDVKKEGARIYLVRQEDFKEIKLEHISKFNYWLVADNKLPVLHFDRSIFKDNKIHSGRLYFQPQFADNMQWIKKSDTFINWADNIIKTVRRKLKKYKHKMGNYEYTGYLGDNALKWLKEHKAEVGAAGHELIPAKMF</sequence>
<gene>
    <name evidence="1" type="ORF">FC093_23395</name>
</gene>